<evidence type="ECO:0000313" key="7">
    <source>
        <dbReference type="EMBL" id="MFD1712638.1"/>
    </source>
</evidence>
<feature type="DNA-binding region" description="H-T-H motif" evidence="5">
    <location>
        <begin position="33"/>
        <end position="52"/>
    </location>
</feature>
<dbReference type="PANTHER" id="PTHR47506">
    <property type="entry name" value="TRANSCRIPTIONAL REGULATORY PROTEIN"/>
    <property type="match status" value="1"/>
</dbReference>
<evidence type="ECO:0000256" key="1">
    <source>
        <dbReference type="ARBA" id="ARBA00022491"/>
    </source>
</evidence>
<reference evidence="8" key="1">
    <citation type="journal article" date="2019" name="Int. J. Syst. Evol. Microbiol.">
        <title>The Global Catalogue of Microorganisms (GCM) 10K type strain sequencing project: providing services to taxonomists for standard genome sequencing and annotation.</title>
        <authorList>
            <consortium name="The Broad Institute Genomics Platform"/>
            <consortium name="The Broad Institute Genome Sequencing Center for Infectious Disease"/>
            <person name="Wu L."/>
            <person name="Ma J."/>
        </authorList>
    </citation>
    <scope>NUCLEOTIDE SEQUENCE [LARGE SCALE GENOMIC DNA]</scope>
    <source>
        <strain evidence="8">LMG 29247</strain>
    </source>
</reference>
<keyword evidence="1" id="KW-0678">Repressor</keyword>
<organism evidence="7 8">
    <name type="scientific">Ottowia flava</name>
    <dbReference type="NCBI Taxonomy" id="2675430"/>
    <lineage>
        <taxon>Bacteria</taxon>
        <taxon>Pseudomonadati</taxon>
        <taxon>Pseudomonadota</taxon>
        <taxon>Betaproteobacteria</taxon>
        <taxon>Burkholderiales</taxon>
        <taxon>Comamonadaceae</taxon>
        <taxon>Ottowia</taxon>
    </lineage>
</organism>
<dbReference type="EMBL" id="JBHUEJ010000045">
    <property type="protein sequence ID" value="MFD1712638.1"/>
    <property type="molecule type" value="Genomic_DNA"/>
</dbReference>
<dbReference type="InterPro" id="IPR001647">
    <property type="entry name" value="HTH_TetR"/>
</dbReference>
<evidence type="ECO:0000256" key="4">
    <source>
        <dbReference type="ARBA" id="ARBA00023163"/>
    </source>
</evidence>
<dbReference type="SUPFAM" id="SSF46689">
    <property type="entry name" value="Homeodomain-like"/>
    <property type="match status" value="1"/>
</dbReference>
<dbReference type="InterPro" id="IPR036271">
    <property type="entry name" value="Tet_transcr_reg_TetR-rel_C_sf"/>
</dbReference>
<dbReference type="PRINTS" id="PR00455">
    <property type="entry name" value="HTHTETR"/>
</dbReference>
<dbReference type="InterPro" id="IPR023772">
    <property type="entry name" value="DNA-bd_HTH_TetR-type_CS"/>
</dbReference>
<keyword evidence="3 5" id="KW-0238">DNA-binding</keyword>
<evidence type="ECO:0000259" key="6">
    <source>
        <dbReference type="PROSITE" id="PS50977"/>
    </source>
</evidence>
<dbReference type="RefSeq" id="WP_147913616.1">
    <property type="nucleotide sequence ID" value="NZ_JBHUEJ010000045.1"/>
</dbReference>
<evidence type="ECO:0000256" key="3">
    <source>
        <dbReference type="ARBA" id="ARBA00023125"/>
    </source>
</evidence>
<sequence length="217" mass="24156">MARRTKEDALATRDALLDAAERVFGRRGVARTSLAEIAEDAGLTRGAVYWHFKDKADLFTAMMDRVTLPLDASMARLAEVERDPLIQLLERVHEAVVVIATDERTRRVLEIGCLMVEQVAEMGSLRDREVQKQRLGIQMLTQSIQRAADYHRVTLPAPSETLAHGLYGLAHGLVVQWLLDRSFDLRTTTLTAVDAYLSGLGFDLSQARAQCTAHNQG</sequence>
<dbReference type="Pfam" id="PF08361">
    <property type="entry name" value="TetR_C_2"/>
    <property type="match status" value="1"/>
</dbReference>
<dbReference type="Gene3D" id="1.10.357.10">
    <property type="entry name" value="Tetracycline Repressor, domain 2"/>
    <property type="match status" value="1"/>
</dbReference>
<feature type="domain" description="HTH tetR-type" evidence="6">
    <location>
        <begin position="10"/>
        <end position="70"/>
    </location>
</feature>
<dbReference type="InterPro" id="IPR009057">
    <property type="entry name" value="Homeodomain-like_sf"/>
</dbReference>
<dbReference type="PROSITE" id="PS01081">
    <property type="entry name" value="HTH_TETR_1"/>
    <property type="match status" value="1"/>
</dbReference>
<keyword evidence="4" id="KW-0804">Transcription</keyword>
<evidence type="ECO:0000313" key="8">
    <source>
        <dbReference type="Proteomes" id="UP001597304"/>
    </source>
</evidence>
<comment type="caution">
    <text evidence="7">The sequence shown here is derived from an EMBL/GenBank/DDBJ whole genome shotgun (WGS) entry which is preliminary data.</text>
</comment>
<gene>
    <name evidence="7" type="ORF">ACFSF0_18735</name>
</gene>
<evidence type="ECO:0000256" key="2">
    <source>
        <dbReference type="ARBA" id="ARBA00023015"/>
    </source>
</evidence>
<protein>
    <submittedName>
        <fullName evidence="7">TetR family transcriptional regulator</fullName>
    </submittedName>
</protein>
<keyword evidence="8" id="KW-1185">Reference proteome</keyword>
<dbReference type="PROSITE" id="PS50977">
    <property type="entry name" value="HTH_TETR_2"/>
    <property type="match status" value="1"/>
</dbReference>
<proteinExistence type="predicted"/>
<dbReference type="InterPro" id="IPR013572">
    <property type="entry name" value="Tscrpt_reg_MAATS_C"/>
</dbReference>
<name>A0ABW4KYQ7_9BURK</name>
<dbReference type="SUPFAM" id="SSF48498">
    <property type="entry name" value="Tetracyclin repressor-like, C-terminal domain"/>
    <property type="match status" value="1"/>
</dbReference>
<evidence type="ECO:0000256" key="5">
    <source>
        <dbReference type="PROSITE-ProRule" id="PRU00335"/>
    </source>
</evidence>
<dbReference type="Pfam" id="PF00440">
    <property type="entry name" value="TetR_N"/>
    <property type="match status" value="1"/>
</dbReference>
<accession>A0ABW4KYQ7</accession>
<dbReference type="PANTHER" id="PTHR47506:SF6">
    <property type="entry name" value="HTH-TYPE TRANSCRIPTIONAL REPRESSOR NEMR"/>
    <property type="match status" value="1"/>
</dbReference>
<dbReference type="Proteomes" id="UP001597304">
    <property type="component" value="Unassembled WGS sequence"/>
</dbReference>
<keyword evidence="2" id="KW-0805">Transcription regulation</keyword>